<dbReference type="Pfam" id="PF09371">
    <property type="entry name" value="Tex_N"/>
    <property type="match status" value="1"/>
</dbReference>
<dbReference type="SUPFAM" id="SSF50249">
    <property type="entry name" value="Nucleic acid-binding proteins"/>
    <property type="match status" value="1"/>
</dbReference>
<dbReference type="FunFam" id="1.10.150.310:FF:000001">
    <property type="entry name" value="RNA-binding transcriptional accessory protein"/>
    <property type="match status" value="1"/>
</dbReference>
<dbReference type="Gene3D" id="1.10.3500.10">
    <property type="entry name" value="Tex N-terminal region-like"/>
    <property type="match status" value="1"/>
</dbReference>
<dbReference type="SUPFAM" id="SSF53098">
    <property type="entry name" value="Ribonuclease H-like"/>
    <property type="match status" value="1"/>
</dbReference>
<dbReference type="SMART" id="SM00316">
    <property type="entry name" value="S1"/>
    <property type="match status" value="1"/>
</dbReference>
<dbReference type="PANTHER" id="PTHR10724:SF10">
    <property type="entry name" value="S1 RNA-BINDING DOMAIN-CONTAINING PROTEIN 1"/>
    <property type="match status" value="1"/>
</dbReference>
<name>A0A9D9DHR4_9BACL</name>
<evidence type="ECO:0000259" key="1">
    <source>
        <dbReference type="PROSITE" id="PS50126"/>
    </source>
</evidence>
<evidence type="ECO:0000313" key="2">
    <source>
        <dbReference type="EMBL" id="MBO8427907.1"/>
    </source>
</evidence>
<dbReference type="GO" id="GO:0003735">
    <property type="term" value="F:structural constituent of ribosome"/>
    <property type="evidence" value="ECO:0007669"/>
    <property type="project" value="TreeGrafter"/>
</dbReference>
<dbReference type="FunFam" id="3.30.420.140:FF:000001">
    <property type="entry name" value="RNA-binding transcriptional accessory protein"/>
    <property type="match status" value="1"/>
</dbReference>
<dbReference type="InterPro" id="IPR044146">
    <property type="entry name" value="S1_Tex"/>
</dbReference>
<feature type="domain" description="S1 motif" evidence="1">
    <location>
        <begin position="640"/>
        <end position="709"/>
    </location>
</feature>
<dbReference type="Pfam" id="PF00575">
    <property type="entry name" value="S1"/>
    <property type="match status" value="1"/>
</dbReference>
<dbReference type="Gene3D" id="1.10.150.310">
    <property type="entry name" value="Tex RuvX-like domain-like"/>
    <property type="match status" value="1"/>
</dbReference>
<organism evidence="2 3">
    <name type="scientific">Candidatus Onthovivens merdipullorum</name>
    <dbReference type="NCBI Taxonomy" id="2840889"/>
    <lineage>
        <taxon>Bacteria</taxon>
        <taxon>Bacillati</taxon>
        <taxon>Bacillota</taxon>
        <taxon>Bacilli</taxon>
        <taxon>Bacillales</taxon>
        <taxon>Candidatus Onthovivens</taxon>
    </lineage>
</organism>
<dbReference type="InterPro" id="IPR012337">
    <property type="entry name" value="RNaseH-like_sf"/>
</dbReference>
<dbReference type="FunFam" id="1.10.10.650:FF:000001">
    <property type="entry name" value="S1 RNA-binding domain 1"/>
    <property type="match status" value="1"/>
</dbReference>
<dbReference type="FunFam" id="2.40.50.140:FF:000051">
    <property type="entry name" value="RNA-binding transcriptional accessory protein"/>
    <property type="match status" value="1"/>
</dbReference>
<dbReference type="Pfam" id="PF16921">
    <property type="entry name" value="Tex_YqgF"/>
    <property type="match status" value="1"/>
</dbReference>
<dbReference type="SUPFAM" id="SSF158832">
    <property type="entry name" value="Tex N-terminal region-like"/>
    <property type="match status" value="1"/>
</dbReference>
<dbReference type="GO" id="GO:0006139">
    <property type="term" value="P:nucleobase-containing compound metabolic process"/>
    <property type="evidence" value="ECO:0007669"/>
    <property type="project" value="InterPro"/>
</dbReference>
<dbReference type="InterPro" id="IPR006641">
    <property type="entry name" value="YqgF/RNaseH-like_dom"/>
</dbReference>
<dbReference type="AlphaFoldDB" id="A0A9D9DHR4"/>
<dbReference type="InterPro" id="IPR003029">
    <property type="entry name" value="S1_domain"/>
</dbReference>
<dbReference type="Gene3D" id="1.10.10.650">
    <property type="entry name" value="RuvA domain 2-like"/>
    <property type="match status" value="1"/>
</dbReference>
<dbReference type="InterPro" id="IPR032639">
    <property type="entry name" value="Tex_YqgF"/>
</dbReference>
<proteinExistence type="predicted"/>
<dbReference type="GO" id="GO:0003729">
    <property type="term" value="F:mRNA binding"/>
    <property type="evidence" value="ECO:0007669"/>
    <property type="project" value="TreeGrafter"/>
</dbReference>
<dbReference type="InterPro" id="IPR055179">
    <property type="entry name" value="Tex-like_central_region"/>
</dbReference>
<dbReference type="PANTHER" id="PTHR10724">
    <property type="entry name" value="30S RIBOSOMAL PROTEIN S1"/>
    <property type="match status" value="1"/>
</dbReference>
<accession>A0A9D9DHR4</accession>
<protein>
    <submittedName>
        <fullName evidence="2">RNA-binding transcriptional accessory protein</fullName>
    </submittedName>
</protein>
<dbReference type="InterPro" id="IPR023323">
    <property type="entry name" value="Tex-like_dom_sf"/>
</dbReference>
<reference evidence="2" key="2">
    <citation type="journal article" date="2021" name="PeerJ">
        <title>Extensive microbial diversity within the chicken gut microbiome revealed by metagenomics and culture.</title>
        <authorList>
            <person name="Gilroy R."/>
            <person name="Ravi A."/>
            <person name="Getino M."/>
            <person name="Pursley I."/>
            <person name="Horton D.L."/>
            <person name="Alikhan N.F."/>
            <person name="Baker D."/>
            <person name="Gharbi K."/>
            <person name="Hall N."/>
            <person name="Watson M."/>
            <person name="Adriaenssens E.M."/>
            <person name="Foster-Nyarko E."/>
            <person name="Jarju S."/>
            <person name="Secka A."/>
            <person name="Antonio M."/>
            <person name="Oren A."/>
            <person name="Chaudhuri R.R."/>
            <person name="La Ragione R."/>
            <person name="Hildebrand F."/>
            <person name="Pallen M.J."/>
        </authorList>
    </citation>
    <scope>NUCLEOTIDE SEQUENCE</scope>
    <source>
        <strain evidence="2">11159</strain>
    </source>
</reference>
<dbReference type="SMART" id="SM00732">
    <property type="entry name" value="YqgFc"/>
    <property type="match status" value="1"/>
</dbReference>
<dbReference type="InterPro" id="IPR041692">
    <property type="entry name" value="HHH_9"/>
</dbReference>
<reference evidence="2" key="1">
    <citation type="submission" date="2020-10" db="EMBL/GenBank/DDBJ databases">
        <authorList>
            <person name="Gilroy R."/>
        </authorList>
    </citation>
    <scope>NUCLEOTIDE SEQUENCE</scope>
    <source>
        <strain evidence="2">11159</strain>
    </source>
</reference>
<dbReference type="GO" id="GO:0006412">
    <property type="term" value="P:translation"/>
    <property type="evidence" value="ECO:0007669"/>
    <property type="project" value="TreeGrafter"/>
</dbReference>
<comment type="caution">
    <text evidence="2">The sequence shown here is derived from an EMBL/GenBank/DDBJ whole genome shotgun (WGS) entry which is preliminary data.</text>
</comment>
<dbReference type="InterPro" id="IPR023319">
    <property type="entry name" value="Tex-like_HTH_dom_sf"/>
</dbReference>
<dbReference type="Proteomes" id="UP000823613">
    <property type="component" value="Unassembled WGS sequence"/>
</dbReference>
<dbReference type="InterPro" id="IPR010994">
    <property type="entry name" value="RuvA_2-like"/>
</dbReference>
<dbReference type="Pfam" id="PF22706">
    <property type="entry name" value="Tex_central_region"/>
    <property type="match status" value="1"/>
</dbReference>
<dbReference type="SUPFAM" id="SSF47781">
    <property type="entry name" value="RuvA domain 2-like"/>
    <property type="match status" value="2"/>
</dbReference>
<gene>
    <name evidence="2" type="ORF">IAC58_05140</name>
</gene>
<dbReference type="InterPro" id="IPR050437">
    <property type="entry name" value="Ribos_protein_bS1-like"/>
</dbReference>
<dbReference type="EMBL" id="JADIMY010000102">
    <property type="protein sequence ID" value="MBO8427907.1"/>
    <property type="molecule type" value="Genomic_DNA"/>
</dbReference>
<dbReference type="Pfam" id="PF17674">
    <property type="entry name" value="HHH_9"/>
    <property type="match status" value="1"/>
</dbReference>
<sequence length="711" mass="81082">MDIIKIISSELDVSEVSVSNAIKLIDEGNTIPFIARYRKEITHNMSDTTLRKLEERLIYLRKLEERIETVINSILEQGKLTDELKNSIENVKTLSELEDLYRPYKPKKKTRASIAKEKGLEPLAKILKEGKINVYEEASKFINPDKKVNSVEEAISGAKDIVSEDISDEAIYRKFIKKYIQKYASIKSSEIKKDEKDTYGKYADYSEQISSIPPHRILAINRGEKEKCLKVSLSYEKDEIFDYIGKKENINNNKNKELMIEVIEDSLKRLILPSVENEIRSDLFTFAEDESIEIFKKNLYQLLMYPPIKNIYVLGFDPGFRTGCKYAYVDSFGKPLKIGQVYITSNDSKKVDEGIKEITRLLKENRVDYIALGNGTASRESETVLSKIIKDNNFKTKIFIVNESGASVYSASKLGEEEFPNLPVEKRSAISLARRLQDPLAELVKIDPKAIGVGQYQHDMDQNKLDFALTNTVIDVVNLVGVNVNFASISLLKYVSGINKTLAKNIFDYRNENGPFKNREELKKVPKMGAKAFEQCAGFLRIFDGDEPLDNTGIHPESYEFTKKILEICKVSLKNDDLSTISKKLENFDEKQFLKENSIGKDTLEDILKELVKPHRDIREEAKIIELNNDVKDIKDLKVGMILNGTVRNVMDFGIFVDINVHQDGLVHISELSKKFIKHPSELFAINDIVKVKVIGVDVDKKRISLSVKQV</sequence>
<dbReference type="InterPro" id="IPR037027">
    <property type="entry name" value="YqgF/RNaseH-like_dom_sf"/>
</dbReference>
<dbReference type="PROSITE" id="PS50126">
    <property type="entry name" value="S1"/>
    <property type="match status" value="1"/>
</dbReference>
<dbReference type="InterPro" id="IPR018974">
    <property type="entry name" value="Tex-like_N"/>
</dbReference>
<dbReference type="CDD" id="cd05685">
    <property type="entry name" value="S1_Tex"/>
    <property type="match status" value="1"/>
</dbReference>
<dbReference type="Gene3D" id="2.40.50.140">
    <property type="entry name" value="Nucleic acid-binding proteins"/>
    <property type="match status" value="1"/>
</dbReference>
<dbReference type="GO" id="GO:0005737">
    <property type="term" value="C:cytoplasm"/>
    <property type="evidence" value="ECO:0007669"/>
    <property type="project" value="UniProtKB-ARBA"/>
</dbReference>
<dbReference type="Pfam" id="PF12836">
    <property type="entry name" value="HHH_3"/>
    <property type="match status" value="1"/>
</dbReference>
<dbReference type="InterPro" id="IPR012340">
    <property type="entry name" value="NA-bd_OB-fold"/>
</dbReference>
<dbReference type="Gene3D" id="3.30.420.140">
    <property type="entry name" value="YqgF/RNase H-like domain"/>
    <property type="match status" value="1"/>
</dbReference>
<evidence type="ECO:0000313" key="3">
    <source>
        <dbReference type="Proteomes" id="UP000823613"/>
    </source>
</evidence>